<dbReference type="PANTHER" id="PTHR35091">
    <property type="entry name" value="FLAGELLAR PROTEIN FLIL"/>
    <property type="match status" value="1"/>
</dbReference>
<dbReference type="EMBL" id="JBEVCJ010000008">
    <property type="protein sequence ID" value="MET1255237.1"/>
    <property type="molecule type" value="Genomic_DNA"/>
</dbReference>
<gene>
    <name evidence="1" type="ORF">ABVT43_08875</name>
</gene>
<proteinExistence type="predicted"/>
<reference evidence="1 2" key="1">
    <citation type="submission" date="2024-06" db="EMBL/GenBank/DDBJ databases">
        <authorList>
            <person name="Li F."/>
        </authorList>
    </citation>
    <scope>NUCLEOTIDE SEQUENCE [LARGE SCALE GENOMIC DNA]</scope>
    <source>
        <strain evidence="1 2">GXAS 311</strain>
    </source>
</reference>
<dbReference type="InterPro" id="IPR005503">
    <property type="entry name" value="FliL"/>
</dbReference>
<organism evidence="1 2">
    <name type="scientific">Aliikangiella maris</name>
    <dbReference type="NCBI Taxonomy" id="3162458"/>
    <lineage>
        <taxon>Bacteria</taxon>
        <taxon>Pseudomonadati</taxon>
        <taxon>Pseudomonadota</taxon>
        <taxon>Gammaproteobacteria</taxon>
        <taxon>Oceanospirillales</taxon>
        <taxon>Pleioneaceae</taxon>
        <taxon>Aliikangiella</taxon>
    </lineage>
</organism>
<evidence type="ECO:0000313" key="2">
    <source>
        <dbReference type="Proteomes" id="UP001548189"/>
    </source>
</evidence>
<evidence type="ECO:0000313" key="1">
    <source>
        <dbReference type="EMBL" id="MET1255237.1"/>
    </source>
</evidence>
<name>A0ABV2BTH5_9GAMM</name>
<dbReference type="PANTHER" id="PTHR35091:SF5">
    <property type="entry name" value="FLAGELLAR PROTEIN FLIL"/>
    <property type="match status" value="1"/>
</dbReference>
<accession>A0ABV2BTH5</accession>
<comment type="caution">
    <text evidence="1">The sequence shown here is derived from an EMBL/GenBank/DDBJ whole genome shotgun (WGS) entry which is preliminary data.</text>
</comment>
<protein>
    <submittedName>
        <fullName evidence="1">Flagellar basal body-associated FliL family protein</fullName>
    </submittedName>
</protein>
<keyword evidence="1" id="KW-0966">Cell projection</keyword>
<keyword evidence="1" id="KW-0282">Flagellum</keyword>
<dbReference type="Proteomes" id="UP001548189">
    <property type="component" value="Unassembled WGS sequence"/>
</dbReference>
<keyword evidence="2" id="KW-1185">Reference proteome</keyword>
<sequence length="137" mass="16145">MLNKIRLLIILIIASFLLFSAKSFAFESEKPPLKYFQIDPNILTFYQSSGRKFGYIVVQIQIVVRGQENYDRVETHLPLIQDSLIDFFNRQSKETIQDLKQREQLRLDAKQKVDDILKEELGISIVENLLFTQYVFQ</sequence>
<keyword evidence="1" id="KW-0969">Cilium</keyword>
<dbReference type="Pfam" id="PF03748">
    <property type="entry name" value="FliL"/>
    <property type="match status" value="1"/>
</dbReference>